<dbReference type="EMBL" id="QKUB01000007">
    <property type="protein sequence ID" value="PZV99832.1"/>
    <property type="molecule type" value="Genomic_DNA"/>
</dbReference>
<organism evidence="2 3">
    <name type="scientific">Metamycoplasma auris</name>
    <dbReference type="NCBI Taxonomy" id="51363"/>
    <lineage>
        <taxon>Bacteria</taxon>
        <taxon>Bacillati</taxon>
        <taxon>Mycoplasmatota</taxon>
        <taxon>Mycoplasmoidales</taxon>
        <taxon>Metamycoplasmataceae</taxon>
        <taxon>Metamycoplasma</taxon>
    </lineage>
</organism>
<dbReference type="AlphaFoldDB" id="A0A2W7GPK8"/>
<comment type="caution">
    <text evidence="2">The sequence shown here is derived from an EMBL/GenBank/DDBJ whole genome shotgun (WGS) entry which is preliminary data.</text>
</comment>
<keyword evidence="1" id="KW-0812">Transmembrane</keyword>
<dbReference type="InterPro" id="IPR054786">
    <property type="entry name" value="MYPU_1760-like"/>
</dbReference>
<dbReference type="Proteomes" id="UP000249646">
    <property type="component" value="Unassembled WGS sequence"/>
</dbReference>
<keyword evidence="1" id="KW-1133">Transmembrane helix</keyword>
<protein>
    <submittedName>
        <fullName evidence="2">Uncharacterized protein</fullName>
    </submittedName>
</protein>
<feature type="transmembrane region" description="Helical" evidence="1">
    <location>
        <begin position="12"/>
        <end position="34"/>
    </location>
</feature>
<reference evidence="2 3" key="1">
    <citation type="submission" date="2018-06" db="EMBL/GenBank/DDBJ databases">
        <title>Genomic Encyclopedia of Archaeal and Bacterial Type Strains, Phase II (KMG-II): from individual species to whole genera.</title>
        <authorList>
            <person name="Goeker M."/>
        </authorList>
    </citation>
    <scope>NUCLEOTIDE SEQUENCE [LARGE SCALE GENOMIC DNA]</scope>
    <source>
        <strain evidence="2 3">ATCC 51348</strain>
    </source>
</reference>
<dbReference type="OrthoDB" id="393673at2"/>
<evidence type="ECO:0000256" key="1">
    <source>
        <dbReference type="SAM" id="Phobius"/>
    </source>
</evidence>
<evidence type="ECO:0000313" key="3">
    <source>
        <dbReference type="Proteomes" id="UP000249646"/>
    </source>
</evidence>
<dbReference type="NCBIfam" id="NF045830">
    <property type="entry name" value="MYPU_1760_HExxH"/>
    <property type="match status" value="1"/>
</dbReference>
<sequence>MKEKKSHRSKLFWFSFLLAIFSFGIIGVVAFLSYKHLRTTYAKIDDSNYNSHIVIEKSNKNELIFNRKEGKDHSYKIGNLTIIEKPYRTKDNKNEYFLGELGMSLLNTMFKERALYGPEINYLKAIRINDTFNGDLDLNANGIYLPATQEIFIPIKSILQNNIQSLEGYRDPNFKKFIIAKRVEYIFGTIMHEYTHHIDNTYNKTLKPKDELADDSLVSYSDPHNHGFGSDVSFKVETNNKHFLKSFRTNLNYRDPKNDGERNFYLRNQRDFYHKENEIPIYKEFSANDLFRLANYSNLSKEEKEKYELLNSNRYFFNNNKDVPISFANPTNLKQLRYLYSFVELIPRELIKLSLGPNYWFYKPQNAFNNYFYFVKDNQKDLIFSAAGVDILKNISLSRNNKLITFAPNWVFKDQIEDFISNHKYDDPRLINKPFSDVGDQFQRGLFKSYIDLMGYRELISFANEGNNLFKDNKELNFGGYFQIKKDFLTKKDHNLNDLGINFRFDKDEFIEELNKLNPKLLLVEKNNNKNFLEVNFDFQSYNFLTKKKWNSIYGYHNKDFNKQNYHNEKWIYPNNEEYEYISYFTKNVNKNEILNKFKDKEFDVKLWIDWNGDKEFNNNEKNEVFSLLNDNFHNNLGKNFYKYSLENKRKTTTFRTNFLNSNFRYQWFKINLDDKTNKYYYSINDY</sequence>
<keyword evidence="3" id="KW-1185">Reference proteome</keyword>
<proteinExistence type="predicted"/>
<dbReference type="RefSeq" id="WP_111518711.1">
    <property type="nucleotide sequence ID" value="NZ_QKUB01000007.1"/>
</dbReference>
<evidence type="ECO:0000313" key="2">
    <source>
        <dbReference type="EMBL" id="PZV99832.1"/>
    </source>
</evidence>
<keyword evidence="1" id="KW-0472">Membrane</keyword>
<accession>A0A2W7GPK8</accession>
<gene>
    <name evidence="2" type="ORF">BCF89_10715</name>
</gene>
<name>A0A2W7GPK8_9BACT</name>